<protein>
    <submittedName>
        <fullName evidence="2">Uncharacterized protein</fullName>
    </submittedName>
</protein>
<keyword evidence="3" id="KW-1185">Reference proteome</keyword>
<gene>
    <name evidence="2" type="ORF">SI8410_05007089</name>
</gene>
<dbReference type="Proteomes" id="UP000663760">
    <property type="component" value="Chromosome 5"/>
</dbReference>
<dbReference type="OrthoDB" id="1882251at2759"/>
<evidence type="ECO:0000256" key="1">
    <source>
        <dbReference type="SAM" id="MobiDB-lite"/>
    </source>
</evidence>
<proteinExistence type="predicted"/>
<name>A0A7I8KGM2_SPIIN</name>
<dbReference type="EMBL" id="LR746268">
    <property type="protein sequence ID" value="CAA7396426.1"/>
    <property type="molecule type" value="Genomic_DNA"/>
</dbReference>
<dbReference type="PANTHER" id="PTHR33527:SF14">
    <property type="entry name" value="OS07G0274300 PROTEIN"/>
    <property type="match status" value="1"/>
</dbReference>
<sequence>MEGSSSSTGFPPDLFISFHTQERNLFKRLVLELKMHHIMAMGVISFWMWLESVGHPTFIQRMASISIETILGLVVEAETCLAAILIDASDPLSVAARRDALALASEGSRSTVDLRYLNFFWEVASTGVTSILNSVCPRIFGDLFPITSSNSISHGPRGVNDGLIDNAVGEGNTTERGISGIGMVARGGILGPYDGESSRSPENRPRSCSTGVLIKSMRGGGLLDQSSHLEIQHHRDGNGSVWGHRGMFNLEGRRPPNMQDSEQQNYLQMLLDEGIGMVFQQNERDIGVGGAHAPPRNVTIVGCGRNRASVSANNSRNAASPLPPRSMMHQGSNLSQNARAWIPPERYVPRDERTLFITFSNGYPLGERDLFHFFNGTYGGVELIYIQQVEGEEYPLFARVVFVAQALCFIVMNGKEKMKFMIRGRHVWVRRYVPKRKRKGQGRKRFIEIK</sequence>
<dbReference type="AlphaFoldDB" id="A0A7I8KGM2"/>
<evidence type="ECO:0000313" key="2">
    <source>
        <dbReference type="EMBL" id="CAA7396426.1"/>
    </source>
</evidence>
<reference evidence="2" key="1">
    <citation type="submission" date="2020-02" db="EMBL/GenBank/DDBJ databases">
        <authorList>
            <person name="Scholz U."/>
            <person name="Mascher M."/>
            <person name="Fiebig A."/>
        </authorList>
    </citation>
    <scope>NUCLEOTIDE SEQUENCE</scope>
</reference>
<organism evidence="2 3">
    <name type="scientific">Spirodela intermedia</name>
    <name type="common">Intermediate duckweed</name>
    <dbReference type="NCBI Taxonomy" id="51605"/>
    <lineage>
        <taxon>Eukaryota</taxon>
        <taxon>Viridiplantae</taxon>
        <taxon>Streptophyta</taxon>
        <taxon>Embryophyta</taxon>
        <taxon>Tracheophyta</taxon>
        <taxon>Spermatophyta</taxon>
        <taxon>Magnoliopsida</taxon>
        <taxon>Liliopsida</taxon>
        <taxon>Araceae</taxon>
        <taxon>Lemnoideae</taxon>
        <taxon>Spirodela</taxon>
    </lineage>
</organism>
<feature type="compositionally biased region" description="Low complexity" evidence="1">
    <location>
        <begin position="311"/>
        <end position="320"/>
    </location>
</feature>
<accession>A0A7I8KGM2</accession>
<evidence type="ECO:0000313" key="3">
    <source>
        <dbReference type="Proteomes" id="UP000663760"/>
    </source>
</evidence>
<feature type="region of interest" description="Disordered" evidence="1">
    <location>
        <begin position="311"/>
        <end position="335"/>
    </location>
</feature>
<dbReference type="PANTHER" id="PTHR33527">
    <property type="entry name" value="OS07G0274300 PROTEIN"/>
    <property type="match status" value="1"/>
</dbReference>